<reference evidence="1 2" key="1">
    <citation type="submission" date="2016-05" db="EMBL/GenBank/DDBJ databases">
        <title>A degradative enzymes factory behind the ericoid mycorrhizal symbiosis.</title>
        <authorList>
            <consortium name="DOE Joint Genome Institute"/>
            <person name="Martino E."/>
            <person name="Morin E."/>
            <person name="Grelet G."/>
            <person name="Kuo A."/>
            <person name="Kohler A."/>
            <person name="Daghino S."/>
            <person name="Barry K."/>
            <person name="Choi C."/>
            <person name="Cichocki N."/>
            <person name="Clum A."/>
            <person name="Copeland A."/>
            <person name="Hainaut M."/>
            <person name="Haridas S."/>
            <person name="Labutti K."/>
            <person name="Lindquist E."/>
            <person name="Lipzen A."/>
            <person name="Khouja H.-R."/>
            <person name="Murat C."/>
            <person name="Ohm R."/>
            <person name="Olson A."/>
            <person name="Spatafora J."/>
            <person name="Veneault-Fourrey C."/>
            <person name="Henrissat B."/>
            <person name="Grigoriev I."/>
            <person name="Martin F."/>
            <person name="Perotto S."/>
        </authorList>
    </citation>
    <scope>NUCLEOTIDE SEQUENCE [LARGE SCALE GENOMIC DNA]</scope>
    <source>
        <strain evidence="1 2">UAMH 7357</strain>
    </source>
</reference>
<keyword evidence="2" id="KW-1185">Reference proteome</keyword>
<organism evidence="1 2">
    <name type="scientific">Hyaloscypha hepaticicola</name>
    <dbReference type="NCBI Taxonomy" id="2082293"/>
    <lineage>
        <taxon>Eukaryota</taxon>
        <taxon>Fungi</taxon>
        <taxon>Dikarya</taxon>
        <taxon>Ascomycota</taxon>
        <taxon>Pezizomycotina</taxon>
        <taxon>Leotiomycetes</taxon>
        <taxon>Helotiales</taxon>
        <taxon>Hyaloscyphaceae</taxon>
        <taxon>Hyaloscypha</taxon>
    </lineage>
</organism>
<accession>A0A2J6PQA1</accession>
<name>A0A2J6PQA1_9HELO</name>
<dbReference type="Proteomes" id="UP000235672">
    <property type="component" value="Unassembled WGS sequence"/>
</dbReference>
<protein>
    <submittedName>
        <fullName evidence="1">Uncharacterized protein</fullName>
    </submittedName>
</protein>
<dbReference type="EMBL" id="KZ613508">
    <property type="protein sequence ID" value="PMD16086.1"/>
    <property type="molecule type" value="Genomic_DNA"/>
</dbReference>
<dbReference type="AlphaFoldDB" id="A0A2J6PQA1"/>
<evidence type="ECO:0000313" key="1">
    <source>
        <dbReference type="EMBL" id="PMD16086.1"/>
    </source>
</evidence>
<proteinExistence type="predicted"/>
<sequence>MATKGILRDFIKVPLTERPPPKSPGPFLNATADNSCIVYPPETPHTVPQLSPHVKISIGGAGACGREKKPEIDLWRRRSRCNAEIAPRWLELQGSKYPEILLTLLLLLYYTRHPPIARGRWKWRFGLPADPHHVMFVVKVNLKTT</sequence>
<evidence type="ECO:0000313" key="2">
    <source>
        <dbReference type="Proteomes" id="UP000235672"/>
    </source>
</evidence>
<gene>
    <name evidence="1" type="ORF">NA56DRAFT_709177</name>
</gene>